<gene>
    <name evidence="1" type="ORF">OG563_04605</name>
</gene>
<keyword evidence="2" id="KW-1185">Reference proteome</keyword>
<proteinExistence type="predicted"/>
<reference evidence="1" key="1">
    <citation type="submission" date="2022-10" db="EMBL/GenBank/DDBJ databases">
        <title>The complete genomes of actinobacterial strains from the NBC collection.</title>
        <authorList>
            <person name="Joergensen T.S."/>
            <person name="Alvarez Arevalo M."/>
            <person name="Sterndorff E.B."/>
            <person name="Faurdal D."/>
            <person name="Vuksanovic O."/>
            <person name="Mourched A.-S."/>
            <person name="Charusanti P."/>
            <person name="Shaw S."/>
            <person name="Blin K."/>
            <person name="Weber T."/>
        </authorList>
    </citation>
    <scope>NUCLEOTIDE SEQUENCE</scope>
    <source>
        <strain evidence="1">NBC_01482</strain>
    </source>
</reference>
<protein>
    <submittedName>
        <fullName evidence="1">Uncharacterized protein</fullName>
    </submittedName>
</protein>
<sequence>MTARPAAVALVSGSAKSRRAVLDRAARCVGAAGTVHVVCDGISPSMLFGSIALSGLFVDAVGLEAVDFTSTARILAPHGCGWSWWWGPVGAHAVAVRLAVALGAPMVLPTRSLMLQVRVAVRLPATDHDPVS</sequence>
<name>A0ABZ1Z0A5_9NOCA</name>
<evidence type="ECO:0000313" key="2">
    <source>
        <dbReference type="Proteomes" id="UP001432062"/>
    </source>
</evidence>
<dbReference type="RefSeq" id="WP_327100594.1">
    <property type="nucleotide sequence ID" value="NZ_CP109149.1"/>
</dbReference>
<dbReference type="Proteomes" id="UP001432062">
    <property type="component" value="Chromosome"/>
</dbReference>
<dbReference type="EMBL" id="CP109441">
    <property type="protein sequence ID" value="WUV47526.1"/>
    <property type="molecule type" value="Genomic_DNA"/>
</dbReference>
<evidence type="ECO:0000313" key="1">
    <source>
        <dbReference type="EMBL" id="WUV47526.1"/>
    </source>
</evidence>
<organism evidence="1 2">
    <name type="scientific">Nocardia vinacea</name>
    <dbReference type="NCBI Taxonomy" id="96468"/>
    <lineage>
        <taxon>Bacteria</taxon>
        <taxon>Bacillati</taxon>
        <taxon>Actinomycetota</taxon>
        <taxon>Actinomycetes</taxon>
        <taxon>Mycobacteriales</taxon>
        <taxon>Nocardiaceae</taxon>
        <taxon>Nocardia</taxon>
    </lineage>
</organism>
<accession>A0ABZ1Z0A5</accession>